<gene>
    <name evidence="3" type="ORF">LAESUDRAFT_764877</name>
</gene>
<evidence type="ECO:0000256" key="1">
    <source>
        <dbReference type="ARBA" id="ARBA00022737"/>
    </source>
</evidence>
<dbReference type="GO" id="GO:0005737">
    <property type="term" value="C:cytoplasm"/>
    <property type="evidence" value="ECO:0007669"/>
    <property type="project" value="TreeGrafter"/>
</dbReference>
<dbReference type="Proteomes" id="UP000076871">
    <property type="component" value="Unassembled WGS sequence"/>
</dbReference>
<dbReference type="OrthoDB" id="340346at2759"/>
<dbReference type="PANTHER" id="PTHR10648:SF1">
    <property type="entry name" value="SERINE_THREONINE-PROTEIN PHOSPHATASE 4 REGULATORY SUBUNIT 1"/>
    <property type="match status" value="1"/>
</dbReference>
<keyword evidence="4" id="KW-1185">Reference proteome</keyword>
<dbReference type="Gene3D" id="1.25.10.10">
    <property type="entry name" value="Leucine-rich Repeat Variant"/>
    <property type="match status" value="1"/>
</dbReference>
<reference evidence="3 4" key="1">
    <citation type="journal article" date="2016" name="Mol. Biol. Evol.">
        <title>Comparative Genomics of Early-Diverging Mushroom-Forming Fungi Provides Insights into the Origins of Lignocellulose Decay Capabilities.</title>
        <authorList>
            <person name="Nagy L.G."/>
            <person name="Riley R."/>
            <person name="Tritt A."/>
            <person name="Adam C."/>
            <person name="Daum C."/>
            <person name="Floudas D."/>
            <person name="Sun H."/>
            <person name="Yadav J.S."/>
            <person name="Pangilinan J."/>
            <person name="Larsson K.H."/>
            <person name="Matsuura K."/>
            <person name="Barry K."/>
            <person name="Labutti K."/>
            <person name="Kuo R."/>
            <person name="Ohm R.A."/>
            <person name="Bhattacharya S.S."/>
            <person name="Shirouzu T."/>
            <person name="Yoshinaga Y."/>
            <person name="Martin F.M."/>
            <person name="Grigoriev I.V."/>
            <person name="Hibbett D.S."/>
        </authorList>
    </citation>
    <scope>NUCLEOTIDE SEQUENCE [LARGE SCALE GENOMIC DNA]</scope>
    <source>
        <strain evidence="3 4">93-53</strain>
    </source>
</reference>
<dbReference type="GO" id="GO:0019888">
    <property type="term" value="F:protein phosphatase regulator activity"/>
    <property type="evidence" value="ECO:0007669"/>
    <property type="project" value="TreeGrafter"/>
</dbReference>
<evidence type="ECO:0000256" key="2">
    <source>
        <dbReference type="SAM" id="MobiDB-lite"/>
    </source>
</evidence>
<sequence length="184" mass="20330">MSPKVDWPQRPSSAPPISAFTSESGDSNVSNAGTDIYDDASRPLVCAFSYPAVALSLGQTRWPELRDLYRSLSQNLSFSVRCTLTASLREMAKIVGPQHAKENLMTVWWASIGADEPEVHLKAVECSVTFVRALVEFERAEVVESLEVEYSAPLKGWREREEVIKSLPLFLGIIGIESRSPGIC</sequence>
<feature type="compositionally biased region" description="Polar residues" evidence="2">
    <location>
        <begin position="19"/>
        <end position="33"/>
    </location>
</feature>
<evidence type="ECO:0000313" key="4">
    <source>
        <dbReference type="Proteomes" id="UP000076871"/>
    </source>
</evidence>
<keyword evidence="1" id="KW-0677">Repeat</keyword>
<dbReference type="STRING" id="1314785.A0A165B3D1"/>
<proteinExistence type="predicted"/>
<dbReference type="AlphaFoldDB" id="A0A165B3D1"/>
<protein>
    <submittedName>
        <fullName evidence="3">Uncharacterized protein</fullName>
    </submittedName>
</protein>
<dbReference type="InterPro" id="IPR011989">
    <property type="entry name" value="ARM-like"/>
</dbReference>
<dbReference type="InterPro" id="IPR051023">
    <property type="entry name" value="PP2A_Regulatory_Subunit_A"/>
</dbReference>
<name>A0A165B3D1_9APHY</name>
<dbReference type="PANTHER" id="PTHR10648">
    <property type="entry name" value="SERINE/THREONINE-PROTEIN PHOSPHATASE PP2A 65 KDA REGULATORY SUBUNIT"/>
    <property type="match status" value="1"/>
</dbReference>
<dbReference type="GeneID" id="63830555"/>
<dbReference type="EMBL" id="KV427695">
    <property type="protein sequence ID" value="KZT00144.1"/>
    <property type="molecule type" value="Genomic_DNA"/>
</dbReference>
<evidence type="ECO:0000313" key="3">
    <source>
        <dbReference type="EMBL" id="KZT00144.1"/>
    </source>
</evidence>
<accession>A0A165B3D1</accession>
<organism evidence="3 4">
    <name type="scientific">Laetiporus sulphureus 93-53</name>
    <dbReference type="NCBI Taxonomy" id="1314785"/>
    <lineage>
        <taxon>Eukaryota</taxon>
        <taxon>Fungi</taxon>
        <taxon>Dikarya</taxon>
        <taxon>Basidiomycota</taxon>
        <taxon>Agaricomycotina</taxon>
        <taxon>Agaricomycetes</taxon>
        <taxon>Polyporales</taxon>
        <taxon>Laetiporus</taxon>
    </lineage>
</organism>
<feature type="region of interest" description="Disordered" evidence="2">
    <location>
        <begin position="1"/>
        <end position="33"/>
    </location>
</feature>
<dbReference type="InParanoid" id="A0A165B3D1"/>
<dbReference type="RefSeq" id="XP_040757884.1">
    <property type="nucleotide sequence ID" value="XM_040913527.1"/>
</dbReference>